<protein>
    <submittedName>
        <fullName evidence="1">Uncharacterized protein</fullName>
    </submittedName>
</protein>
<gene>
    <name evidence="1" type="ORF">ZEAMMB73_Zm00001d025426</name>
</gene>
<reference evidence="1" key="1">
    <citation type="submission" date="2015-12" db="EMBL/GenBank/DDBJ databases">
        <title>Update maize B73 reference genome by single molecule sequencing technologies.</title>
        <authorList>
            <consortium name="Maize Genome Sequencing Project"/>
            <person name="Ware D."/>
        </authorList>
    </citation>
    <scope>NUCLEOTIDE SEQUENCE</scope>
    <source>
        <tissue evidence="1">Seedling</tissue>
    </source>
</reference>
<organism evidence="1">
    <name type="scientific">Zea mays</name>
    <name type="common">Maize</name>
    <dbReference type="NCBI Taxonomy" id="4577"/>
    <lineage>
        <taxon>Eukaryota</taxon>
        <taxon>Viridiplantae</taxon>
        <taxon>Streptophyta</taxon>
        <taxon>Embryophyta</taxon>
        <taxon>Tracheophyta</taxon>
        <taxon>Spermatophyta</taxon>
        <taxon>Magnoliopsida</taxon>
        <taxon>Liliopsida</taxon>
        <taxon>Poales</taxon>
        <taxon>Poaceae</taxon>
        <taxon>PACMAD clade</taxon>
        <taxon>Panicoideae</taxon>
        <taxon>Andropogonodae</taxon>
        <taxon>Andropogoneae</taxon>
        <taxon>Tripsacinae</taxon>
        <taxon>Zea</taxon>
    </lineage>
</organism>
<evidence type="ECO:0000313" key="1">
    <source>
        <dbReference type="EMBL" id="AQK43713.1"/>
    </source>
</evidence>
<dbReference type="FunCoup" id="K7TKF7">
    <property type="interactions" value="6"/>
</dbReference>
<sequence>MAVAVEVMARALSQSIISSNTFSTFSSGSPTIWCYIPIPEVDAKCLVLAPGVPAELLDAGRVADGVLDAVHAEERQLHLLESMLQLTADAEALEHRGRPRRSRGAARGGEHECQLPVHLEEALEDVAPREGDMPGGDDGGEQVLERPGRLDPRIDPTHGVIEHGSVPPQVPILEVEQQHDGVAKRLPIEEAGERGRVVDVEGHKGCAAMLGEGWVGGRGELAHLVAEPCDGEDGVVSVARGMGGEHAGCRGGSGVEVGKRQAGRARKRPVRTEEAAAAVLIGGCGSRDSRRDSRGGMGASGFGRTVRHSIVDVYIMYIIVVEIRDVCESSIYLNASYVLSDY</sequence>
<dbReference type="AlphaFoldDB" id="K7TKF7"/>
<name>K7TKF7_MAIZE</name>
<dbReference type="EMBL" id="CM000786">
    <property type="protein sequence ID" value="AQK43713.1"/>
    <property type="molecule type" value="Genomic_DNA"/>
</dbReference>
<dbReference type="InParanoid" id="K7TKF7"/>
<dbReference type="PaxDb" id="4577-AC199355.3_FGP004"/>
<proteinExistence type="predicted"/>
<accession>K7TKF7</accession>
<dbReference type="HOGENOM" id="CLU_812244_0_0_1"/>